<dbReference type="EMBL" id="BK016086">
    <property type="protein sequence ID" value="DAF93760.1"/>
    <property type="molecule type" value="Genomic_DNA"/>
</dbReference>
<proteinExistence type="predicted"/>
<evidence type="ECO:0008006" key="2">
    <source>
        <dbReference type="Google" id="ProtNLM"/>
    </source>
</evidence>
<sequence length="366" mass="39897">MSLLQQDGFDHYGTTVLTTASGVSQILWLSAGYELPTGTTTPSTSYGKNTGSLGLGLAGSTADYVWLKKAIKPQRLFAENGTYVPAEKNTIVLGASIRFPAVPTGRLLFAKVNNIEITLGTDWYVYVNDVSTGYQCELNIWNFIELEIDYATGKFRLWMTDANVFEMNLPAGFVADYWEIKARWLTGSNVGTLIVHVDDFYMIDGTGTYNNQRVGKSYTLTRYPTADSEIAMTPSTGATNWNLVSEPTPNLDTNYVTSAVPDAVDLYTNTTAFPTVDEGAVRAVTIVPCVRMLEPDSLSVTAVVKVGSAVSEGYRMKLKAATYSSQGHTFEVNPQTNLPWSPTEVQNAKFGQKILPKAAAQPPVTP</sequence>
<protein>
    <recommendedName>
        <fullName evidence="2">Virion structural protein</fullName>
    </recommendedName>
</protein>
<organism evidence="1">
    <name type="scientific">Myoviridae sp. ctshb19</name>
    <dbReference type="NCBI Taxonomy" id="2825194"/>
    <lineage>
        <taxon>Viruses</taxon>
        <taxon>Duplodnaviria</taxon>
        <taxon>Heunggongvirae</taxon>
        <taxon>Uroviricota</taxon>
        <taxon>Caudoviricetes</taxon>
    </lineage>
</organism>
<accession>A0A8S5UH06</accession>
<reference evidence="1" key="1">
    <citation type="journal article" date="2021" name="Proc. Natl. Acad. Sci. U.S.A.">
        <title>A Catalog of Tens of Thousands of Viruses from Human Metagenomes Reveals Hidden Associations with Chronic Diseases.</title>
        <authorList>
            <person name="Tisza M.J."/>
            <person name="Buck C.B."/>
        </authorList>
    </citation>
    <scope>NUCLEOTIDE SEQUENCE</scope>
    <source>
        <strain evidence="1">Ctshb19</strain>
    </source>
</reference>
<evidence type="ECO:0000313" key="1">
    <source>
        <dbReference type="EMBL" id="DAF93760.1"/>
    </source>
</evidence>
<name>A0A8S5UH06_9CAUD</name>